<reference evidence="2" key="1">
    <citation type="journal article" date="2014" name="Front. Microbiol.">
        <title>High frequency of phylogenetically diverse reductive dehalogenase-homologous genes in deep subseafloor sedimentary metagenomes.</title>
        <authorList>
            <person name="Kawai M."/>
            <person name="Futagami T."/>
            <person name="Toyoda A."/>
            <person name="Takaki Y."/>
            <person name="Nishi S."/>
            <person name="Hori S."/>
            <person name="Arai W."/>
            <person name="Tsubouchi T."/>
            <person name="Morono Y."/>
            <person name="Uchiyama I."/>
            <person name="Ito T."/>
            <person name="Fujiyama A."/>
            <person name="Inagaki F."/>
            <person name="Takami H."/>
        </authorList>
    </citation>
    <scope>NUCLEOTIDE SEQUENCE</scope>
    <source>
        <strain evidence="2">Expedition CK06-06</strain>
    </source>
</reference>
<evidence type="ECO:0000313" key="2">
    <source>
        <dbReference type="EMBL" id="GAH56488.1"/>
    </source>
</evidence>
<gene>
    <name evidence="2" type="ORF">S03H2_32511</name>
</gene>
<sequence length="40" mass="4984">MAEHYGQEEMRQMRQYKKECLTLEEIIFIYILKCINNIFL</sequence>
<feature type="transmembrane region" description="Helical" evidence="1">
    <location>
        <begin position="21"/>
        <end position="39"/>
    </location>
</feature>
<protein>
    <submittedName>
        <fullName evidence="2">Uncharacterized protein</fullName>
    </submittedName>
</protein>
<accession>X1IG18</accession>
<name>X1IG18_9ZZZZ</name>
<keyword evidence="1" id="KW-0472">Membrane</keyword>
<keyword evidence="1" id="KW-1133">Transmembrane helix</keyword>
<evidence type="ECO:0000256" key="1">
    <source>
        <dbReference type="SAM" id="Phobius"/>
    </source>
</evidence>
<dbReference type="EMBL" id="BARU01019757">
    <property type="protein sequence ID" value="GAH56488.1"/>
    <property type="molecule type" value="Genomic_DNA"/>
</dbReference>
<organism evidence="2">
    <name type="scientific">marine sediment metagenome</name>
    <dbReference type="NCBI Taxonomy" id="412755"/>
    <lineage>
        <taxon>unclassified sequences</taxon>
        <taxon>metagenomes</taxon>
        <taxon>ecological metagenomes</taxon>
    </lineage>
</organism>
<keyword evidence="1" id="KW-0812">Transmembrane</keyword>
<comment type="caution">
    <text evidence="2">The sequence shown here is derived from an EMBL/GenBank/DDBJ whole genome shotgun (WGS) entry which is preliminary data.</text>
</comment>
<proteinExistence type="predicted"/>
<dbReference type="AlphaFoldDB" id="X1IG18"/>